<dbReference type="InterPro" id="IPR015637">
    <property type="entry name" value="MUG/TDG"/>
</dbReference>
<dbReference type="GO" id="GO:0008263">
    <property type="term" value="F:pyrimidine-specific mismatch base pair DNA N-glycosylase activity"/>
    <property type="evidence" value="ECO:0007669"/>
    <property type="project" value="TreeGrafter"/>
</dbReference>
<dbReference type="NCBIfam" id="NF007570">
    <property type="entry name" value="PRK10201.1"/>
    <property type="match status" value="1"/>
</dbReference>
<dbReference type="OrthoDB" id="9799921at2"/>
<keyword evidence="5" id="KW-0326">Glycosidase</keyword>
<dbReference type="GO" id="GO:0006285">
    <property type="term" value="P:base-excision repair, AP site formation"/>
    <property type="evidence" value="ECO:0007669"/>
    <property type="project" value="InterPro"/>
</dbReference>
<dbReference type="InterPro" id="IPR005122">
    <property type="entry name" value="Uracil-DNA_glycosylase-like"/>
</dbReference>
<sequence length="186" mass="20074">MNATRRPRPSREELAACAGRSIPPVIAPGLRVLLCGINPGLYSAWTGHHFARPGNRFWAALHRSGMTPRLLAPCEQDELLGLGLGITNVVDRATATAAELGRTELRQGGERLREEVRRYSPAWLAVLGVTAYRAAVGDPKATLGPQEGRFGPARVWVLPNPSGLNAHYQLPELAAKFGELRAAALD</sequence>
<keyword evidence="3" id="KW-0234">DNA repair</keyword>
<dbReference type="RefSeq" id="WP_152204303.1">
    <property type="nucleotide sequence ID" value="NZ_VUKF01000049.1"/>
</dbReference>
<dbReference type="PANTHER" id="PTHR12159">
    <property type="entry name" value="G/T AND G/U MISMATCH-SPECIFIC DNA GLYCOSYLASE"/>
    <property type="match status" value="1"/>
</dbReference>
<evidence type="ECO:0000256" key="2">
    <source>
        <dbReference type="ARBA" id="ARBA00022801"/>
    </source>
</evidence>
<dbReference type="EMBL" id="WHJE01000020">
    <property type="protein sequence ID" value="KAE8764905.1"/>
    <property type="molecule type" value="Genomic_DNA"/>
</dbReference>
<dbReference type="GO" id="GO:0004844">
    <property type="term" value="F:uracil DNA N-glycosylase activity"/>
    <property type="evidence" value="ECO:0007669"/>
    <property type="project" value="TreeGrafter"/>
</dbReference>
<name>A0A7J5UR58_9MICO</name>
<protein>
    <submittedName>
        <fullName evidence="5">G/U mismatch-specific DNA glycosylase</fullName>
        <ecNumber evidence="5">3.2.2.28</ecNumber>
    </submittedName>
</protein>
<evidence type="ECO:0000259" key="4">
    <source>
        <dbReference type="Pfam" id="PF03167"/>
    </source>
</evidence>
<dbReference type="InterPro" id="IPR036895">
    <property type="entry name" value="Uracil-DNA_glycosylase-like_sf"/>
</dbReference>
<dbReference type="EC" id="3.2.2.28" evidence="5"/>
<gene>
    <name evidence="5" type="ORF">GB883_06780</name>
</gene>
<feature type="domain" description="Uracil-DNA glycosylase-like" evidence="4">
    <location>
        <begin position="24"/>
        <end position="170"/>
    </location>
</feature>
<organism evidence="5 6">
    <name type="scientific">Georgenia thermotolerans</name>
    <dbReference type="NCBI Taxonomy" id="527326"/>
    <lineage>
        <taxon>Bacteria</taxon>
        <taxon>Bacillati</taxon>
        <taxon>Actinomycetota</taxon>
        <taxon>Actinomycetes</taxon>
        <taxon>Micrococcales</taxon>
        <taxon>Bogoriellaceae</taxon>
        <taxon>Georgenia</taxon>
    </lineage>
</organism>
<proteinExistence type="predicted"/>
<evidence type="ECO:0000256" key="1">
    <source>
        <dbReference type="ARBA" id="ARBA00022763"/>
    </source>
</evidence>
<dbReference type="PANTHER" id="PTHR12159:SF9">
    <property type="entry name" value="G_T MISMATCH-SPECIFIC THYMINE DNA GLYCOSYLASE"/>
    <property type="match status" value="1"/>
</dbReference>
<accession>A0A7J5UR58</accession>
<evidence type="ECO:0000313" key="5">
    <source>
        <dbReference type="EMBL" id="KAE8764905.1"/>
    </source>
</evidence>
<keyword evidence="6" id="KW-1185">Reference proteome</keyword>
<keyword evidence="2 5" id="KW-0378">Hydrolase</keyword>
<dbReference type="Gene3D" id="3.40.470.10">
    <property type="entry name" value="Uracil-DNA glycosylase-like domain"/>
    <property type="match status" value="1"/>
</dbReference>
<reference evidence="5 6" key="1">
    <citation type="submission" date="2019-10" db="EMBL/GenBank/DDBJ databases">
        <title>Georgenia wutianyii sp. nov. and Georgenia yuyongxinii sp. nov. isolated from plateau pika (Ochotona curzoniae) in the Qinghai-Tibet plateau of China.</title>
        <authorList>
            <person name="Tian Z."/>
        </authorList>
    </citation>
    <scope>NUCLEOTIDE SEQUENCE [LARGE SCALE GENOMIC DNA]</scope>
    <source>
        <strain evidence="5 6">DSM 21501</strain>
    </source>
</reference>
<dbReference type="AlphaFoldDB" id="A0A7J5UR58"/>
<evidence type="ECO:0000256" key="3">
    <source>
        <dbReference type="ARBA" id="ARBA00023204"/>
    </source>
</evidence>
<dbReference type="SUPFAM" id="SSF52141">
    <property type="entry name" value="Uracil-DNA glycosylase-like"/>
    <property type="match status" value="1"/>
</dbReference>
<dbReference type="CDD" id="cd10028">
    <property type="entry name" value="UDG-F2_TDG_MUG"/>
    <property type="match status" value="1"/>
</dbReference>
<evidence type="ECO:0000313" key="6">
    <source>
        <dbReference type="Proteomes" id="UP000451860"/>
    </source>
</evidence>
<dbReference type="Proteomes" id="UP000451860">
    <property type="component" value="Unassembled WGS sequence"/>
</dbReference>
<keyword evidence="1" id="KW-0227">DNA damage</keyword>
<comment type="caution">
    <text evidence="5">The sequence shown here is derived from an EMBL/GenBank/DDBJ whole genome shotgun (WGS) entry which is preliminary data.</text>
</comment>
<dbReference type="Pfam" id="PF03167">
    <property type="entry name" value="UDG"/>
    <property type="match status" value="1"/>
</dbReference>